<keyword evidence="2" id="KW-0963">Cytoplasm</keyword>
<evidence type="ECO:0000259" key="3">
    <source>
        <dbReference type="PROSITE" id="PS51857"/>
    </source>
</evidence>
<dbReference type="InterPro" id="IPR012156">
    <property type="entry name" value="Cold_shock_CspA"/>
</dbReference>
<evidence type="ECO:0000256" key="2">
    <source>
        <dbReference type="ARBA" id="ARBA00022490"/>
    </source>
</evidence>
<evidence type="ECO:0000313" key="4">
    <source>
        <dbReference type="EMBL" id="SVB13838.1"/>
    </source>
</evidence>
<gene>
    <name evidence="4" type="ORF">METZ01_LOCUS166692</name>
</gene>
<dbReference type="InterPro" id="IPR011129">
    <property type="entry name" value="CSD"/>
</dbReference>
<dbReference type="PIRSF" id="PIRSF002599">
    <property type="entry name" value="Cold_shock_A"/>
    <property type="match status" value="1"/>
</dbReference>
<name>A0A382BJ34_9ZZZZ</name>
<accession>A0A382BJ34</accession>
<dbReference type="PROSITE" id="PS51857">
    <property type="entry name" value="CSD_2"/>
    <property type="match status" value="1"/>
</dbReference>
<dbReference type="PANTHER" id="PTHR11544">
    <property type="entry name" value="COLD SHOCK DOMAIN CONTAINING PROTEINS"/>
    <property type="match status" value="1"/>
</dbReference>
<dbReference type="Pfam" id="PF00313">
    <property type="entry name" value="CSD"/>
    <property type="match status" value="1"/>
</dbReference>
<dbReference type="InterPro" id="IPR050181">
    <property type="entry name" value="Cold_shock_domain"/>
</dbReference>
<protein>
    <recommendedName>
        <fullName evidence="3">CSD domain-containing protein</fullName>
    </recommendedName>
</protein>
<dbReference type="EMBL" id="UINC01030060">
    <property type="protein sequence ID" value="SVB13838.1"/>
    <property type="molecule type" value="Genomic_DNA"/>
</dbReference>
<dbReference type="Gene3D" id="2.40.50.140">
    <property type="entry name" value="Nucleic acid-binding proteins"/>
    <property type="match status" value="1"/>
</dbReference>
<feature type="domain" description="CSD" evidence="3">
    <location>
        <begin position="1"/>
        <end position="63"/>
    </location>
</feature>
<comment type="subcellular location">
    <subcellularLocation>
        <location evidence="1">Cytoplasm</location>
    </subcellularLocation>
</comment>
<reference evidence="4" key="1">
    <citation type="submission" date="2018-05" db="EMBL/GenBank/DDBJ databases">
        <authorList>
            <person name="Lanie J.A."/>
            <person name="Ng W.-L."/>
            <person name="Kazmierczak K.M."/>
            <person name="Andrzejewski T.M."/>
            <person name="Davidsen T.M."/>
            <person name="Wayne K.J."/>
            <person name="Tettelin H."/>
            <person name="Glass J.I."/>
            <person name="Rusch D."/>
            <person name="Podicherti R."/>
            <person name="Tsui H.-C.T."/>
            <person name="Winkler M.E."/>
        </authorList>
    </citation>
    <scope>NUCLEOTIDE SEQUENCE</scope>
</reference>
<dbReference type="InterPro" id="IPR002059">
    <property type="entry name" value="CSP_DNA-bd"/>
</dbReference>
<dbReference type="SUPFAM" id="SSF50249">
    <property type="entry name" value="Nucleic acid-binding proteins"/>
    <property type="match status" value="1"/>
</dbReference>
<dbReference type="SMART" id="SM00357">
    <property type="entry name" value="CSP"/>
    <property type="match status" value="1"/>
</dbReference>
<dbReference type="GO" id="GO:0003676">
    <property type="term" value="F:nucleic acid binding"/>
    <property type="evidence" value="ECO:0007669"/>
    <property type="project" value="InterPro"/>
</dbReference>
<organism evidence="4">
    <name type="scientific">marine metagenome</name>
    <dbReference type="NCBI Taxonomy" id="408172"/>
    <lineage>
        <taxon>unclassified sequences</taxon>
        <taxon>metagenomes</taxon>
        <taxon>ecological metagenomes</taxon>
    </lineage>
</organism>
<proteinExistence type="predicted"/>
<dbReference type="InterPro" id="IPR012340">
    <property type="entry name" value="NA-bd_OB-fold"/>
</dbReference>
<dbReference type="PRINTS" id="PR00050">
    <property type="entry name" value="COLDSHOCK"/>
</dbReference>
<dbReference type="GO" id="GO:0005737">
    <property type="term" value="C:cytoplasm"/>
    <property type="evidence" value="ECO:0007669"/>
    <property type="project" value="UniProtKB-SubCell"/>
</dbReference>
<dbReference type="CDD" id="cd04458">
    <property type="entry name" value="CSP_CDS"/>
    <property type="match status" value="1"/>
</dbReference>
<dbReference type="AlphaFoldDB" id="A0A382BJ34"/>
<sequence>MATGTVKWFNPNKGFGFIQQDNASKDVFVHANELNGVYIKEGDKIEFDIIDAEKGLSAQNIKTL</sequence>
<evidence type="ECO:0000256" key="1">
    <source>
        <dbReference type="ARBA" id="ARBA00004496"/>
    </source>
</evidence>